<evidence type="ECO:0000256" key="3">
    <source>
        <dbReference type="ARBA" id="ARBA00022664"/>
    </source>
</evidence>
<evidence type="ECO:0000256" key="6">
    <source>
        <dbReference type="ARBA" id="ARBA00023242"/>
    </source>
</evidence>
<accession>A0A7R9CP43</accession>
<comment type="catalytic activity">
    <reaction evidence="8 9">
        <text>O-phospho-L-threonyl-[protein] + H2O = L-threonyl-[protein] + phosphate</text>
        <dbReference type="Rhea" id="RHEA:47004"/>
        <dbReference type="Rhea" id="RHEA-COMP:11060"/>
        <dbReference type="Rhea" id="RHEA-COMP:11605"/>
        <dbReference type="ChEBI" id="CHEBI:15377"/>
        <dbReference type="ChEBI" id="CHEBI:30013"/>
        <dbReference type="ChEBI" id="CHEBI:43474"/>
        <dbReference type="ChEBI" id="CHEBI:61977"/>
        <dbReference type="EC" id="3.1.3.16"/>
    </reaction>
</comment>
<sequence>MPIINSLAYCESSALEHAAAEAALESRTPMDNTSVHVINVDIQDNHEEATIGAFLVCEMMSMVRHLVLGQDTSCGDTVCGDCSRILAVVILFVVTVILTVVIRAGY</sequence>
<evidence type="ECO:0000256" key="5">
    <source>
        <dbReference type="ARBA" id="ARBA00022912"/>
    </source>
</evidence>
<dbReference type="EC" id="3.1.3.16" evidence="9"/>
<organism evidence="11">
    <name type="scientific">Timema cristinae</name>
    <name type="common">Walking stick</name>
    <dbReference type="NCBI Taxonomy" id="61476"/>
    <lineage>
        <taxon>Eukaryota</taxon>
        <taxon>Metazoa</taxon>
        <taxon>Ecdysozoa</taxon>
        <taxon>Arthropoda</taxon>
        <taxon>Hexapoda</taxon>
        <taxon>Insecta</taxon>
        <taxon>Pterygota</taxon>
        <taxon>Neoptera</taxon>
        <taxon>Polyneoptera</taxon>
        <taxon>Phasmatodea</taxon>
        <taxon>Timematodea</taxon>
        <taxon>Timematoidea</taxon>
        <taxon>Timematidae</taxon>
        <taxon>Timema</taxon>
    </lineage>
</organism>
<keyword evidence="10" id="KW-0472">Membrane</keyword>
<dbReference type="EMBL" id="OC317985">
    <property type="protein sequence ID" value="CAD7400053.1"/>
    <property type="molecule type" value="Genomic_DNA"/>
</dbReference>
<keyword evidence="10" id="KW-1133">Transmembrane helix</keyword>
<comment type="function">
    <text evidence="9">Protein phosphatase that catalyzes the dephosphorylation of the C-terminal domain of RNA polymerase II. Plays a role in RNA processing and termination.</text>
</comment>
<gene>
    <name evidence="11" type="ORF">TCEB3V08_LOCUS5323</name>
</gene>
<dbReference type="InterPro" id="IPR006811">
    <property type="entry name" value="RNA_pol_II_suA"/>
</dbReference>
<evidence type="ECO:0000256" key="7">
    <source>
        <dbReference type="ARBA" id="ARBA00047761"/>
    </source>
</evidence>
<keyword evidence="4 9" id="KW-0378">Hydrolase</keyword>
<comment type="subcellular location">
    <subcellularLocation>
        <location evidence="1 9">Nucleus</location>
    </subcellularLocation>
</comment>
<dbReference type="GO" id="GO:0006397">
    <property type="term" value="P:mRNA processing"/>
    <property type="evidence" value="ECO:0007669"/>
    <property type="project" value="UniProtKB-KW"/>
</dbReference>
<dbReference type="Pfam" id="PF04722">
    <property type="entry name" value="Ssu72"/>
    <property type="match status" value="1"/>
</dbReference>
<protein>
    <recommendedName>
        <fullName evidence="9">RNA polymerase II subunit A C-terminal domain phosphatase SSU72</fullName>
        <shortName evidence="9">CTD phosphatase SSU72</shortName>
        <ecNumber evidence="9">3.1.3.16</ecNumber>
    </recommendedName>
</protein>
<evidence type="ECO:0000256" key="8">
    <source>
        <dbReference type="ARBA" id="ARBA00048336"/>
    </source>
</evidence>
<comment type="catalytic activity">
    <reaction evidence="7 9">
        <text>O-phospho-L-seryl-[protein] + H2O = L-seryl-[protein] + phosphate</text>
        <dbReference type="Rhea" id="RHEA:20629"/>
        <dbReference type="Rhea" id="RHEA-COMP:9863"/>
        <dbReference type="Rhea" id="RHEA-COMP:11604"/>
        <dbReference type="ChEBI" id="CHEBI:15377"/>
        <dbReference type="ChEBI" id="CHEBI:29999"/>
        <dbReference type="ChEBI" id="CHEBI:43474"/>
        <dbReference type="ChEBI" id="CHEBI:83421"/>
        <dbReference type="EC" id="3.1.3.16"/>
    </reaction>
</comment>
<name>A0A7R9CP43_TIMCR</name>
<keyword evidence="6 9" id="KW-0539">Nucleus</keyword>
<reference evidence="11" key="1">
    <citation type="submission" date="2020-11" db="EMBL/GenBank/DDBJ databases">
        <authorList>
            <person name="Tran Van P."/>
        </authorList>
    </citation>
    <scope>NUCLEOTIDE SEQUENCE</scope>
</reference>
<evidence type="ECO:0000256" key="9">
    <source>
        <dbReference type="RuleBase" id="RU369031"/>
    </source>
</evidence>
<feature type="transmembrane region" description="Helical" evidence="10">
    <location>
        <begin position="85"/>
        <end position="105"/>
    </location>
</feature>
<proteinExistence type="inferred from homology"/>
<dbReference type="GO" id="GO:0004722">
    <property type="term" value="F:protein serine/threonine phosphatase activity"/>
    <property type="evidence" value="ECO:0007669"/>
    <property type="project" value="UniProtKB-UniRule"/>
</dbReference>
<comment type="similarity">
    <text evidence="2 9">Belongs to the SSU72 phosphatase family.</text>
</comment>
<evidence type="ECO:0000256" key="2">
    <source>
        <dbReference type="ARBA" id="ARBA00008978"/>
    </source>
</evidence>
<evidence type="ECO:0000256" key="1">
    <source>
        <dbReference type="ARBA" id="ARBA00004123"/>
    </source>
</evidence>
<evidence type="ECO:0000256" key="4">
    <source>
        <dbReference type="ARBA" id="ARBA00022801"/>
    </source>
</evidence>
<evidence type="ECO:0000256" key="10">
    <source>
        <dbReference type="SAM" id="Phobius"/>
    </source>
</evidence>
<keyword evidence="10" id="KW-0812">Transmembrane</keyword>
<keyword evidence="3 9" id="KW-0507">mRNA processing</keyword>
<evidence type="ECO:0000313" key="11">
    <source>
        <dbReference type="EMBL" id="CAD7400053.1"/>
    </source>
</evidence>
<dbReference type="GO" id="GO:0005634">
    <property type="term" value="C:nucleus"/>
    <property type="evidence" value="ECO:0007669"/>
    <property type="project" value="UniProtKB-SubCell"/>
</dbReference>
<dbReference type="AlphaFoldDB" id="A0A7R9CP43"/>
<dbReference type="Gene3D" id="3.40.50.2300">
    <property type="match status" value="1"/>
</dbReference>
<keyword evidence="5 9" id="KW-0904">Protein phosphatase</keyword>